<sequence length="281" mass="31633">MRDGGWKVRQQQKQAHSSSPPSFPVDVTRHHSSNGQTTGEMMLLEDDVSSSGGEDYGVGAAEEDKQSWHVHAQEQGRGRIWLQPDYVAAIESSAMATTTRSGGDENGRRHGCGDMTDRVGRRGRREGRERGDPLGGLCENKEGVGRSQSQRRLNAVERARQREREREQNAVKMMSTQCTPDAAGRRKYRTMDYKPYTQADYKRQQAAGYVLLGKLGPDVDTEEHQSKKERIQKMKEFGRIARHANIIKMLHTEKPQKAKDKENKAVSAREKVVVPCTPSFP</sequence>
<gene>
    <name evidence="2" type="ORF">CBR_g30576</name>
</gene>
<evidence type="ECO:0000313" key="2">
    <source>
        <dbReference type="EMBL" id="GBG80209.1"/>
    </source>
</evidence>
<organism evidence="2 3">
    <name type="scientific">Chara braunii</name>
    <name type="common">Braun's stonewort</name>
    <dbReference type="NCBI Taxonomy" id="69332"/>
    <lineage>
        <taxon>Eukaryota</taxon>
        <taxon>Viridiplantae</taxon>
        <taxon>Streptophyta</taxon>
        <taxon>Charophyceae</taxon>
        <taxon>Charales</taxon>
        <taxon>Characeae</taxon>
        <taxon>Chara</taxon>
    </lineage>
</organism>
<feature type="compositionally biased region" description="Basic and acidic residues" evidence="1">
    <location>
        <begin position="102"/>
        <end position="132"/>
    </location>
</feature>
<proteinExistence type="predicted"/>
<accession>A0A388LD30</accession>
<feature type="compositionally biased region" description="Polar residues" evidence="1">
    <location>
        <begin position="9"/>
        <end position="20"/>
    </location>
</feature>
<dbReference type="Proteomes" id="UP000265515">
    <property type="component" value="Unassembled WGS sequence"/>
</dbReference>
<feature type="region of interest" description="Disordered" evidence="1">
    <location>
        <begin position="1"/>
        <end position="64"/>
    </location>
</feature>
<dbReference type="STRING" id="69332.A0A388LD30"/>
<dbReference type="Gramene" id="GBG80209">
    <property type="protein sequence ID" value="GBG80209"/>
    <property type="gene ID" value="CBR_g30576"/>
</dbReference>
<protein>
    <submittedName>
        <fullName evidence="2">Uncharacterized protein</fullName>
    </submittedName>
</protein>
<comment type="caution">
    <text evidence="2">The sequence shown here is derived from an EMBL/GenBank/DDBJ whole genome shotgun (WGS) entry which is preliminary data.</text>
</comment>
<keyword evidence="3" id="KW-1185">Reference proteome</keyword>
<reference evidence="2 3" key="1">
    <citation type="journal article" date="2018" name="Cell">
        <title>The Chara Genome: Secondary Complexity and Implications for Plant Terrestrialization.</title>
        <authorList>
            <person name="Nishiyama T."/>
            <person name="Sakayama H."/>
            <person name="Vries J.D."/>
            <person name="Buschmann H."/>
            <person name="Saint-Marcoux D."/>
            <person name="Ullrich K.K."/>
            <person name="Haas F.B."/>
            <person name="Vanderstraeten L."/>
            <person name="Becker D."/>
            <person name="Lang D."/>
            <person name="Vosolsobe S."/>
            <person name="Rombauts S."/>
            <person name="Wilhelmsson P.K.I."/>
            <person name="Janitza P."/>
            <person name="Kern R."/>
            <person name="Heyl A."/>
            <person name="Rumpler F."/>
            <person name="Villalobos L.I.A.C."/>
            <person name="Clay J.M."/>
            <person name="Skokan R."/>
            <person name="Toyoda A."/>
            <person name="Suzuki Y."/>
            <person name="Kagoshima H."/>
            <person name="Schijlen E."/>
            <person name="Tajeshwar N."/>
            <person name="Catarino B."/>
            <person name="Hetherington A.J."/>
            <person name="Saltykova A."/>
            <person name="Bonnot C."/>
            <person name="Breuninger H."/>
            <person name="Symeonidi A."/>
            <person name="Radhakrishnan G.V."/>
            <person name="Van Nieuwerburgh F."/>
            <person name="Deforce D."/>
            <person name="Chang C."/>
            <person name="Karol K.G."/>
            <person name="Hedrich R."/>
            <person name="Ulvskov P."/>
            <person name="Glockner G."/>
            <person name="Delwiche C.F."/>
            <person name="Petrasek J."/>
            <person name="Van de Peer Y."/>
            <person name="Friml J."/>
            <person name="Beilby M."/>
            <person name="Dolan L."/>
            <person name="Kohara Y."/>
            <person name="Sugano S."/>
            <person name="Fujiyama A."/>
            <person name="Delaux P.-M."/>
            <person name="Quint M."/>
            <person name="TheiBen G."/>
            <person name="Hagemann M."/>
            <person name="Harholt J."/>
            <person name="Dunand C."/>
            <person name="Zachgo S."/>
            <person name="Langdale J."/>
            <person name="Maumus F."/>
            <person name="Straeten D.V.D."/>
            <person name="Gould S.B."/>
            <person name="Rensing S.A."/>
        </authorList>
    </citation>
    <scope>NUCLEOTIDE SEQUENCE [LARGE SCALE GENOMIC DNA]</scope>
    <source>
        <strain evidence="2 3">S276</strain>
    </source>
</reference>
<dbReference type="OrthoDB" id="62528at2759"/>
<name>A0A388LD30_CHABU</name>
<dbReference type="EMBL" id="BFEA01000339">
    <property type="protein sequence ID" value="GBG80209.1"/>
    <property type="molecule type" value="Genomic_DNA"/>
</dbReference>
<feature type="region of interest" description="Disordered" evidence="1">
    <location>
        <begin position="94"/>
        <end position="180"/>
    </location>
</feature>
<dbReference type="AlphaFoldDB" id="A0A388LD30"/>
<evidence type="ECO:0000313" key="3">
    <source>
        <dbReference type="Proteomes" id="UP000265515"/>
    </source>
</evidence>
<feature type="compositionally biased region" description="Basic and acidic residues" evidence="1">
    <location>
        <begin position="154"/>
        <end position="169"/>
    </location>
</feature>
<evidence type="ECO:0000256" key="1">
    <source>
        <dbReference type="SAM" id="MobiDB-lite"/>
    </source>
</evidence>